<name>A0A037ZMC6_9RHOB</name>
<dbReference type="Pfam" id="PF04304">
    <property type="entry name" value="DUF454"/>
    <property type="match status" value="1"/>
</dbReference>
<protein>
    <submittedName>
        <fullName evidence="2">Membrane protein</fullName>
    </submittedName>
</protein>
<dbReference type="InterPro" id="IPR007401">
    <property type="entry name" value="DUF454"/>
</dbReference>
<dbReference type="AlphaFoldDB" id="A0A037ZMC6"/>
<dbReference type="GO" id="GO:0005886">
    <property type="term" value="C:plasma membrane"/>
    <property type="evidence" value="ECO:0007669"/>
    <property type="project" value="TreeGrafter"/>
</dbReference>
<keyword evidence="1" id="KW-0812">Transmembrane</keyword>
<evidence type="ECO:0000313" key="2">
    <source>
        <dbReference type="EMBL" id="KAJ57254.1"/>
    </source>
</evidence>
<keyword evidence="3" id="KW-1185">Reference proteome</keyword>
<dbReference type="EMBL" id="JFKE01000001">
    <property type="protein sequence ID" value="KAJ57254.1"/>
    <property type="molecule type" value="Genomic_DNA"/>
</dbReference>
<accession>A0A037ZMC6</accession>
<feature type="transmembrane region" description="Helical" evidence="1">
    <location>
        <begin position="6"/>
        <end position="38"/>
    </location>
</feature>
<dbReference type="PIRSF" id="PIRSF016789">
    <property type="entry name" value="DUF454"/>
    <property type="match status" value="1"/>
</dbReference>
<evidence type="ECO:0000313" key="3">
    <source>
        <dbReference type="Proteomes" id="UP000026249"/>
    </source>
</evidence>
<organism evidence="2 3">
    <name type="scientific">Actibacterium mucosum KCTC 23349</name>
    <dbReference type="NCBI Taxonomy" id="1454373"/>
    <lineage>
        <taxon>Bacteria</taxon>
        <taxon>Pseudomonadati</taxon>
        <taxon>Pseudomonadota</taxon>
        <taxon>Alphaproteobacteria</taxon>
        <taxon>Rhodobacterales</taxon>
        <taxon>Roseobacteraceae</taxon>
        <taxon>Actibacterium</taxon>
    </lineage>
</organism>
<gene>
    <name evidence="2" type="ORF">ACMU_01800</name>
</gene>
<evidence type="ECO:0000256" key="1">
    <source>
        <dbReference type="SAM" id="Phobius"/>
    </source>
</evidence>
<sequence>MRILWAFLGIVSVGLAMLGIPLPGLPTVPFLLLAAFCFSRSSERLHNWLISHPTFGPPIDDWREHGAIRRRVKWLASGSILAAFVISILLSIPPIGLIAQAVILSLVALFIWTRPEA</sequence>
<dbReference type="STRING" id="1454373.ACMU_01800"/>
<dbReference type="PANTHER" id="PTHR35813:SF1">
    <property type="entry name" value="INNER MEMBRANE PROTEIN YBAN"/>
    <property type="match status" value="1"/>
</dbReference>
<reference evidence="2 3" key="1">
    <citation type="submission" date="2014-03" db="EMBL/GenBank/DDBJ databases">
        <title>Draft Genome Sequence of Actibacterium mucosum KCTC 23349, a Marine Alphaproteobacterium with Complex Ionic Requirements Isolated from Mediterranean Seawater at Malvarrosa Beach, Valencia, Spain.</title>
        <authorList>
            <person name="Arahal D.R."/>
            <person name="Shao Z."/>
            <person name="Lai Q."/>
            <person name="Pujalte M.J."/>
        </authorList>
    </citation>
    <scope>NUCLEOTIDE SEQUENCE [LARGE SCALE GENOMIC DNA]</scope>
    <source>
        <strain evidence="2 3">KCTC 23349</strain>
    </source>
</reference>
<dbReference type="RefSeq" id="WP_035255535.1">
    <property type="nucleotide sequence ID" value="NZ_JFKE01000001.1"/>
</dbReference>
<keyword evidence="1" id="KW-1133">Transmembrane helix</keyword>
<dbReference type="Proteomes" id="UP000026249">
    <property type="component" value="Unassembled WGS sequence"/>
</dbReference>
<dbReference type="OrthoDB" id="9816293at2"/>
<feature type="transmembrane region" description="Helical" evidence="1">
    <location>
        <begin position="95"/>
        <end position="113"/>
    </location>
</feature>
<proteinExistence type="predicted"/>
<keyword evidence="1" id="KW-0472">Membrane</keyword>
<comment type="caution">
    <text evidence="2">The sequence shown here is derived from an EMBL/GenBank/DDBJ whole genome shotgun (WGS) entry which is preliminary data.</text>
</comment>
<dbReference type="PANTHER" id="PTHR35813">
    <property type="entry name" value="INNER MEMBRANE PROTEIN YBAN"/>
    <property type="match status" value="1"/>
</dbReference>